<dbReference type="GO" id="GO:0016301">
    <property type="term" value="F:kinase activity"/>
    <property type="evidence" value="ECO:0007669"/>
    <property type="project" value="InterPro"/>
</dbReference>
<dbReference type="Pfam" id="PF00485">
    <property type="entry name" value="PRK"/>
    <property type="match status" value="1"/>
</dbReference>
<accession>A0AAJ5Z0S9</accession>
<proteinExistence type="predicted"/>
<dbReference type="AlphaFoldDB" id="A0AAJ5Z0S9"/>
<feature type="domain" description="Phosphoribulokinase/uridine kinase" evidence="1">
    <location>
        <begin position="28"/>
        <end position="183"/>
    </location>
</feature>
<protein>
    <recommendedName>
        <fullName evidence="1">Phosphoribulokinase/uridine kinase domain-containing protein</fullName>
    </recommendedName>
</protein>
<dbReference type="EMBL" id="CP119918">
    <property type="protein sequence ID" value="WFD15929.1"/>
    <property type="molecule type" value="Genomic_DNA"/>
</dbReference>
<gene>
    <name evidence="2" type="ORF">MARU1_001955</name>
</gene>
<evidence type="ECO:0000259" key="1">
    <source>
        <dbReference type="Pfam" id="PF00485"/>
    </source>
</evidence>
<keyword evidence="3" id="KW-1185">Reference proteome</keyword>
<sequence>MQDALIDRLSQLILQRRDRLDPSRRLLVGIAGIPGSGKSSLAHQVSGRIESLRGPCCVTISMDGWHFPRAVLDTMDNPEEAYKRRGAAFTFDADAFVSFAQRLRQEGMNELFAPSFSHAEKDPVSNDIHINQLHTIVLIEGLYCCLNLEPWRRATECWDLRWFVDTSPSVARERLIRRHIESRICTDRASAARRADTNDLPNGEWILKHIYEPVSYWHIPSWDELPT</sequence>
<name>A0AAJ5Z0S9_9BASI</name>
<dbReference type="InterPro" id="IPR027417">
    <property type="entry name" value="P-loop_NTPase"/>
</dbReference>
<dbReference type="SUPFAM" id="SSF52540">
    <property type="entry name" value="P-loop containing nucleoside triphosphate hydrolases"/>
    <property type="match status" value="1"/>
</dbReference>
<dbReference type="Proteomes" id="UP001217582">
    <property type="component" value="Chromosome 3"/>
</dbReference>
<dbReference type="InterPro" id="IPR006083">
    <property type="entry name" value="PRK/URK"/>
</dbReference>
<dbReference type="PANTHER" id="PTHR10285">
    <property type="entry name" value="URIDINE KINASE"/>
    <property type="match status" value="1"/>
</dbReference>
<evidence type="ECO:0000313" key="3">
    <source>
        <dbReference type="Proteomes" id="UP001217582"/>
    </source>
</evidence>
<dbReference type="Gene3D" id="3.40.50.300">
    <property type="entry name" value="P-loop containing nucleotide triphosphate hydrolases"/>
    <property type="match status" value="2"/>
</dbReference>
<evidence type="ECO:0000313" key="2">
    <source>
        <dbReference type="EMBL" id="WFD15929.1"/>
    </source>
</evidence>
<dbReference type="GO" id="GO:0005524">
    <property type="term" value="F:ATP binding"/>
    <property type="evidence" value="ECO:0007669"/>
    <property type="project" value="InterPro"/>
</dbReference>
<organism evidence="2 3">
    <name type="scientific">Malassezia arunalokei</name>
    <dbReference type="NCBI Taxonomy" id="1514897"/>
    <lineage>
        <taxon>Eukaryota</taxon>
        <taxon>Fungi</taxon>
        <taxon>Dikarya</taxon>
        <taxon>Basidiomycota</taxon>
        <taxon>Ustilaginomycotina</taxon>
        <taxon>Malasseziomycetes</taxon>
        <taxon>Malasseziales</taxon>
        <taxon>Malasseziaceae</taxon>
        <taxon>Malassezia</taxon>
    </lineage>
</organism>
<reference evidence="2 3" key="1">
    <citation type="submission" date="2023-03" db="EMBL/GenBank/DDBJ databases">
        <title>Mating type loci evolution in Malassezia.</title>
        <authorList>
            <person name="Coelho M.A."/>
        </authorList>
    </citation>
    <scope>NUCLEOTIDE SEQUENCE [LARGE SCALE GENOMIC DNA]</scope>
    <source>
        <strain evidence="2 3">CBS 13387</strain>
    </source>
</reference>